<keyword evidence="5 6" id="KW-0472">Membrane</keyword>
<feature type="domain" description="EamA" evidence="7">
    <location>
        <begin position="158"/>
        <end position="294"/>
    </location>
</feature>
<feature type="transmembrane region" description="Helical" evidence="6">
    <location>
        <begin position="127"/>
        <end position="144"/>
    </location>
</feature>
<dbReference type="SUPFAM" id="SSF103481">
    <property type="entry name" value="Multidrug resistance efflux transporter EmrE"/>
    <property type="match status" value="2"/>
</dbReference>
<evidence type="ECO:0000313" key="8">
    <source>
        <dbReference type="EMBL" id="BDI03425.1"/>
    </source>
</evidence>
<dbReference type="PANTHER" id="PTHR42920:SF11">
    <property type="entry name" value="INNER MEMBRANE PROTEIN YTFF"/>
    <property type="match status" value="1"/>
</dbReference>
<dbReference type="EMBL" id="AP025730">
    <property type="protein sequence ID" value="BDI03425.1"/>
    <property type="molecule type" value="Genomic_DNA"/>
</dbReference>
<proteinExistence type="predicted"/>
<feature type="transmembrane region" description="Helical" evidence="6">
    <location>
        <begin position="156"/>
        <end position="176"/>
    </location>
</feature>
<dbReference type="Pfam" id="PF00892">
    <property type="entry name" value="EamA"/>
    <property type="match status" value="2"/>
</dbReference>
<evidence type="ECO:0000256" key="5">
    <source>
        <dbReference type="ARBA" id="ARBA00023136"/>
    </source>
</evidence>
<gene>
    <name evidence="8" type="ORF">CATMQ487_03950</name>
</gene>
<keyword evidence="3 6" id="KW-0812">Transmembrane</keyword>
<evidence type="ECO:0000256" key="2">
    <source>
        <dbReference type="ARBA" id="ARBA00022475"/>
    </source>
</evidence>
<evidence type="ECO:0000259" key="7">
    <source>
        <dbReference type="Pfam" id="PF00892"/>
    </source>
</evidence>
<feature type="domain" description="EamA" evidence="7">
    <location>
        <begin position="10"/>
        <end position="143"/>
    </location>
</feature>
<keyword evidence="2" id="KW-1003">Cell membrane</keyword>
<dbReference type="Proteomes" id="UP001057498">
    <property type="component" value="Chromosome"/>
</dbReference>
<evidence type="ECO:0000256" key="1">
    <source>
        <dbReference type="ARBA" id="ARBA00004651"/>
    </source>
</evidence>
<dbReference type="PANTHER" id="PTHR42920">
    <property type="entry name" value="OS03G0707200 PROTEIN-RELATED"/>
    <property type="match status" value="1"/>
</dbReference>
<accession>A0ABN6PEI6</accession>
<protein>
    <recommendedName>
        <fullName evidence="7">EamA domain-containing protein</fullName>
    </recommendedName>
</protein>
<dbReference type="RefSeq" id="WP_251971713.1">
    <property type="nucleotide sequence ID" value="NZ_AP025730.1"/>
</dbReference>
<keyword evidence="9" id="KW-1185">Reference proteome</keyword>
<comment type="subcellular location">
    <subcellularLocation>
        <location evidence="1">Cell membrane</location>
        <topology evidence="1">Multi-pass membrane protein</topology>
    </subcellularLocation>
</comment>
<dbReference type="InterPro" id="IPR037185">
    <property type="entry name" value="EmrE-like"/>
</dbReference>
<feature type="transmembrane region" description="Helical" evidence="6">
    <location>
        <begin position="188"/>
        <end position="211"/>
    </location>
</feature>
<keyword evidence="4 6" id="KW-1133">Transmembrane helix</keyword>
<feature type="transmembrane region" description="Helical" evidence="6">
    <location>
        <begin position="75"/>
        <end position="92"/>
    </location>
</feature>
<sequence>MTPTQRHRLALLLLWVTPVIWSSNYVIARAAKGVVLPHVLALGRWSLALLLLMPWVGRELWARRAQVRAEWRQSLVLGATGMWICGAIVYLGGQSTTATNIGLIYAAAPVGIAIASRHLMHEHASRGQRLGMGLALLGVIFVVLKGDWHNLLAVRFTPGDGWILLCMLSWVAYSVLQQHWRSALPAQPRLACIMIGGVVVLLPFTLLEVWLVPPLPLTAHALTLIVAAAILPGLLSYVAYAFLIRELGATRSSLLLYLGPLYGSLNAWWLLGEVPQWYHLAGAALILPSIWLASRKGGVPGSARRGLGG</sequence>
<feature type="transmembrane region" description="Helical" evidence="6">
    <location>
        <begin position="254"/>
        <end position="271"/>
    </location>
</feature>
<feature type="transmembrane region" description="Helical" evidence="6">
    <location>
        <begin position="277"/>
        <end position="294"/>
    </location>
</feature>
<feature type="transmembrane region" description="Helical" evidence="6">
    <location>
        <begin position="98"/>
        <end position="115"/>
    </location>
</feature>
<evidence type="ECO:0000256" key="3">
    <source>
        <dbReference type="ARBA" id="ARBA00022692"/>
    </source>
</evidence>
<evidence type="ECO:0000313" key="9">
    <source>
        <dbReference type="Proteomes" id="UP001057498"/>
    </source>
</evidence>
<name>A0ABN6PEI6_9BURK</name>
<reference evidence="8" key="1">
    <citation type="submission" date="2022-04" db="EMBL/GenBank/DDBJ databases">
        <title>Whole genome sequence of Sphaerotilus sp. FB-5.</title>
        <authorList>
            <person name="Takeda M."/>
            <person name="Narihara S."/>
            <person name="Akimoto M."/>
            <person name="Akimoto R."/>
            <person name="Nishiyashiki S."/>
            <person name="Murakami T."/>
        </authorList>
    </citation>
    <scope>NUCLEOTIDE SEQUENCE</scope>
    <source>
        <strain evidence="8">FB-5</strain>
    </source>
</reference>
<evidence type="ECO:0000256" key="4">
    <source>
        <dbReference type="ARBA" id="ARBA00022989"/>
    </source>
</evidence>
<feature type="transmembrane region" description="Helical" evidence="6">
    <location>
        <begin position="217"/>
        <end position="242"/>
    </location>
</feature>
<dbReference type="InterPro" id="IPR000620">
    <property type="entry name" value="EamA_dom"/>
</dbReference>
<dbReference type="InterPro" id="IPR051258">
    <property type="entry name" value="Diverse_Substrate_Transporter"/>
</dbReference>
<evidence type="ECO:0000256" key="6">
    <source>
        <dbReference type="SAM" id="Phobius"/>
    </source>
</evidence>
<organism evidence="8 9">
    <name type="scientific">Sphaerotilus microaerophilus</name>
    <dbReference type="NCBI Taxonomy" id="2914710"/>
    <lineage>
        <taxon>Bacteria</taxon>
        <taxon>Pseudomonadati</taxon>
        <taxon>Pseudomonadota</taxon>
        <taxon>Betaproteobacteria</taxon>
        <taxon>Burkholderiales</taxon>
        <taxon>Sphaerotilaceae</taxon>
        <taxon>Sphaerotilus</taxon>
    </lineage>
</organism>
<feature type="transmembrane region" description="Helical" evidence="6">
    <location>
        <begin position="38"/>
        <end position="55"/>
    </location>
</feature>